<dbReference type="HOGENOM" id="CLU_2028186_0_0_1"/>
<dbReference type="Proteomes" id="UP000016931">
    <property type="component" value="Unassembled WGS sequence"/>
</dbReference>
<evidence type="ECO:0000313" key="1">
    <source>
        <dbReference type="EMBL" id="EMF09392.1"/>
    </source>
</evidence>
<dbReference type="OrthoDB" id="3366990at2759"/>
<sequence>MTDCTDPTSGSRTVLDPDLMKEESLLQRRMHKHVSMRCWHDWWQHELSNMPYPSSWRYTFLQKEHEWPDIHHALPSSISSESQTPWVPGGAAKRTNNVVREAGPLCTPYCEPVSASRCHTHP</sequence>
<dbReference type="EMBL" id="KB456269">
    <property type="protein sequence ID" value="EMF09392.1"/>
    <property type="molecule type" value="Genomic_DNA"/>
</dbReference>
<protein>
    <submittedName>
        <fullName evidence="1">Uncharacterized protein</fullName>
    </submittedName>
</protein>
<keyword evidence="2" id="KW-1185">Reference proteome</keyword>
<dbReference type="GeneID" id="27903956"/>
<dbReference type="AlphaFoldDB" id="N1QEI9"/>
<name>N1QEI9_SPHMS</name>
<accession>N1QEI9</accession>
<evidence type="ECO:0000313" key="2">
    <source>
        <dbReference type="Proteomes" id="UP000016931"/>
    </source>
</evidence>
<proteinExistence type="predicted"/>
<gene>
    <name evidence="1" type="ORF">SEPMUDRAFT_151430</name>
</gene>
<reference evidence="1 2" key="1">
    <citation type="journal article" date="2012" name="PLoS Pathog.">
        <title>Diverse lifestyles and strategies of plant pathogenesis encoded in the genomes of eighteen Dothideomycetes fungi.</title>
        <authorList>
            <person name="Ohm R.A."/>
            <person name="Feau N."/>
            <person name="Henrissat B."/>
            <person name="Schoch C.L."/>
            <person name="Horwitz B.A."/>
            <person name="Barry K.W."/>
            <person name="Condon B.J."/>
            <person name="Copeland A.C."/>
            <person name="Dhillon B."/>
            <person name="Glaser F."/>
            <person name="Hesse C.N."/>
            <person name="Kosti I."/>
            <person name="LaButti K."/>
            <person name="Lindquist E.A."/>
            <person name="Lucas S."/>
            <person name="Salamov A.A."/>
            <person name="Bradshaw R.E."/>
            <person name="Ciuffetti L."/>
            <person name="Hamelin R.C."/>
            <person name="Kema G.H.J."/>
            <person name="Lawrence C."/>
            <person name="Scott J.A."/>
            <person name="Spatafora J.W."/>
            <person name="Turgeon B.G."/>
            <person name="de Wit P.J.G.M."/>
            <person name="Zhong S."/>
            <person name="Goodwin S.B."/>
            <person name="Grigoriev I.V."/>
        </authorList>
    </citation>
    <scope>NUCLEOTIDE SEQUENCE [LARGE SCALE GENOMIC DNA]</scope>
    <source>
        <strain evidence="1 2">SO2202</strain>
    </source>
</reference>
<organism evidence="1 2">
    <name type="scientific">Sphaerulina musiva (strain SO2202)</name>
    <name type="common">Poplar stem canker fungus</name>
    <name type="synonym">Septoria musiva</name>
    <dbReference type="NCBI Taxonomy" id="692275"/>
    <lineage>
        <taxon>Eukaryota</taxon>
        <taxon>Fungi</taxon>
        <taxon>Dikarya</taxon>
        <taxon>Ascomycota</taxon>
        <taxon>Pezizomycotina</taxon>
        <taxon>Dothideomycetes</taxon>
        <taxon>Dothideomycetidae</taxon>
        <taxon>Mycosphaerellales</taxon>
        <taxon>Mycosphaerellaceae</taxon>
        <taxon>Sphaerulina</taxon>
    </lineage>
</organism>
<dbReference type="RefSeq" id="XP_016757513.1">
    <property type="nucleotide sequence ID" value="XM_016906819.1"/>
</dbReference>